<sequence length="506" mass="54230">MKRSLALTLAFTFTSAAAVVAGFAANQLLADNELPAAKLQRDTTPLDRNGPRIVSFADVLDKVTPAVVSVHTSHVAKMSNQERMLRRYYGMQDPRQQEEEIIMRGLGSGFLVTTDGYVLTNNHVISSQRDGDAAEEIIVQLDDGREYDAIVVGTDPQSDVAVLKIEVGNEKMPFLPLGDSGQLRVGDIVFAVGNPLEVGLTVTQGIVSALERTDLGILSSRKSPGMESFIQTDAAINQGNSGGPLVDAQGRVIGINSAIASPNGGSIGIGFAIPINFAASIMDSLVNDGEVRRGFMGVELAPLDRKLAQAFGLNSSRGALINRVNPGLPGDRAGLRHGDVVVGVNGRQVDSVRELIYLISSQAPGEDVTLTVVRERAEQDIDVTLGDRGELLTGMQRPQRELRPAPPQIEPDPLVKGVNVRVVDQTARARHKIPADIDGLLIVEVSDKYAEVLSPGMVILSVNGHDVTSLEAAKNALSPEGVNRLYVYFEEYHRYIPLIVPGRDAG</sequence>
<dbReference type="GO" id="GO:0004252">
    <property type="term" value="F:serine-type endopeptidase activity"/>
    <property type="evidence" value="ECO:0007669"/>
    <property type="project" value="InterPro"/>
</dbReference>
<evidence type="ECO:0000256" key="3">
    <source>
        <dbReference type="ARBA" id="ARBA00022729"/>
    </source>
</evidence>
<gene>
    <name evidence="11" type="primary">degQ</name>
    <name evidence="11" type="ORF">GCM10007047_31230</name>
</gene>
<dbReference type="InterPro" id="IPR001478">
    <property type="entry name" value="PDZ"/>
</dbReference>
<evidence type="ECO:0000256" key="1">
    <source>
        <dbReference type="ARBA" id="ARBA00010541"/>
    </source>
</evidence>
<dbReference type="SUPFAM" id="SSF50156">
    <property type="entry name" value="PDZ domain-like"/>
    <property type="match status" value="1"/>
</dbReference>
<dbReference type="AlphaFoldDB" id="A0A8J3DKS7"/>
<reference evidence="11" key="2">
    <citation type="submission" date="2020-09" db="EMBL/GenBank/DDBJ databases">
        <authorList>
            <person name="Sun Q."/>
            <person name="Kim S."/>
        </authorList>
    </citation>
    <scope>NUCLEOTIDE SEQUENCE</scope>
    <source>
        <strain evidence="11">KCTC 12870</strain>
    </source>
</reference>
<keyword evidence="4" id="KW-0677">Repeat</keyword>
<keyword evidence="5" id="KW-0378">Hydrolase</keyword>
<evidence type="ECO:0000313" key="11">
    <source>
        <dbReference type="EMBL" id="GHC11686.1"/>
    </source>
</evidence>
<feature type="domain" description="PDZ" evidence="10">
    <location>
        <begin position="285"/>
        <end position="376"/>
    </location>
</feature>
<dbReference type="Proteomes" id="UP000642829">
    <property type="component" value="Unassembled WGS sequence"/>
</dbReference>
<dbReference type="Gene3D" id="2.30.42.10">
    <property type="match status" value="2"/>
</dbReference>
<dbReference type="Pfam" id="PF13365">
    <property type="entry name" value="Trypsin_2"/>
    <property type="match status" value="1"/>
</dbReference>
<accession>A0A8J3DKS7</accession>
<evidence type="ECO:0000256" key="6">
    <source>
        <dbReference type="ARBA" id="ARBA00022825"/>
    </source>
</evidence>
<dbReference type="InterPro" id="IPR036034">
    <property type="entry name" value="PDZ_sf"/>
</dbReference>
<keyword evidence="12" id="KW-1185">Reference proteome</keyword>
<feature type="active site" description="Charge relay system" evidence="7">
    <location>
        <position position="159"/>
    </location>
</feature>
<feature type="signal peptide" evidence="9">
    <location>
        <begin position="1"/>
        <end position="18"/>
    </location>
</feature>
<dbReference type="GO" id="GO:0006508">
    <property type="term" value="P:proteolysis"/>
    <property type="evidence" value="ECO:0007669"/>
    <property type="project" value="UniProtKB-KW"/>
</dbReference>
<dbReference type="InterPro" id="IPR009003">
    <property type="entry name" value="Peptidase_S1_PA"/>
</dbReference>
<dbReference type="PRINTS" id="PR00834">
    <property type="entry name" value="PROTEASES2C"/>
</dbReference>
<dbReference type="InterPro" id="IPR011782">
    <property type="entry name" value="Pept_S1C_Do"/>
</dbReference>
<feature type="binding site" evidence="8">
    <location>
        <begin position="239"/>
        <end position="241"/>
    </location>
    <ligand>
        <name>substrate</name>
    </ligand>
</feature>
<dbReference type="PROSITE" id="PS50106">
    <property type="entry name" value="PDZ"/>
    <property type="match status" value="1"/>
</dbReference>
<feature type="active site" description="Charge relay system" evidence="7">
    <location>
        <position position="123"/>
    </location>
</feature>
<evidence type="ECO:0000256" key="8">
    <source>
        <dbReference type="PIRSR" id="PIRSR611782-2"/>
    </source>
</evidence>
<evidence type="ECO:0000256" key="9">
    <source>
        <dbReference type="SAM" id="SignalP"/>
    </source>
</evidence>
<evidence type="ECO:0000313" key="12">
    <source>
        <dbReference type="Proteomes" id="UP000642829"/>
    </source>
</evidence>
<proteinExistence type="inferred from homology"/>
<dbReference type="Pfam" id="PF13180">
    <property type="entry name" value="PDZ_2"/>
    <property type="match status" value="1"/>
</dbReference>
<protein>
    <submittedName>
        <fullName evidence="11">Serine endoprotease DegQ</fullName>
    </submittedName>
</protein>
<evidence type="ECO:0000256" key="5">
    <source>
        <dbReference type="ARBA" id="ARBA00022801"/>
    </source>
</evidence>
<feature type="chain" id="PRO_5035198778" evidence="9">
    <location>
        <begin position="19"/>
        <end position="506"/>
    </location>
</feature>
<dbReference type="SMART" id="SM00228">
    <property type="entry name" value="PDZ"/>
    <property type="match status" value="2"/>
</dbReference>
<comment type="similarity">
    <text evidence="1">Belongs to the peptidase S1C family.</text>
</comment>
<dbReference type="RefSeq" id="WP_189516956.1">
    <property type="nucleotide sequence ID" value="NZ_BMXG01000026.1"/>
</dbReference>
<keyword evidence="2" id="KW-0645">Protease</keyword>
<evidence type="ECO:0000256" key="7">
    <source>
        <dbReference type="PIRSR" id="PIRSR611782-1"/>
    </source>
</evidence>
<evidence type="ECO:0000256" key="2">
    <source>
        <dbReference type="ARBA" id="ARBA00022670"/>
    </source>
</evidence>
<evidence type="ECO:0000259" key="10">
    <source>
        <dbReference type="PROSITE" id="PS50106"/>
    </source>
</evidence>
<feature type="active site" description="Charge relay system" evidence="7">
    <location>
        <position position="241"/>
    </location>
</feature>
<name>A0A8J3DKS7_9BACT</name>
<comment type="caution">
    <text evidence="11">The sequence shown here is derived from an EMBL/GenBank/DDBJ whole genome shotgun (WGS) entry which is preliminary data.</text>
</comment>
<dbReference type="EMBL" id="BMXG01000026">
    <property type="protein sequence ID" value="GHC11686.1"/>
    <property type="molecule type" value="Genomic_DNA"/>
</dbReference>
<keyword evidence="3 9" id="KW-0732">Signal</keyword>
<keyword evidence="6" id="KW-0720">Serine protease</keyword>
<dbReference type="PANTHER" id="PTHR22939">
    <property type="entry name" value="SERINE PROTEASE FAMILY S1C HTRA-RELATED"/>
    <property type="match status" value="1"/>
</dbReference>
<dbReference type="InterPro" id="IPR001940">
    <property type="entry name" value="Peptidase_S1C"/>
</dbReference>
<dbReference type="Gene3D" id="2.40.10.120">
    <property type="match status" value="1"/>
</dbReference>
<dbReference type="NCBIfam" id="TIGR02037">
    <property type="entry name" value="degP_htrA_DO"/>
    <property type="match status" value="1"/>
</dbReference>
<feature type="binding site" evidence="8">
    <location>
        <position position="159"/>
    </location>
    <ligand>
        <name>substrate</name>
    </ligand>
</feature>
<evidence type="ECO:0000256" key="4">
    <source>
        <dbReference type="ARBA" id="ARBA00022737"/>
    </source>
</evidence>
<dbReference type="SUPFAM" id="SSF50494">
    <property type="entry name" value="Trypsin-like serine proteases"/>
    <property type="match status" value="1"/>
</dbReference>
<reference evidence="11" key="1">
    <citation type="journal article" date="2014" name="Int. J. Syst. Evol. Microbiol.">
        <title>Complete genome sequence of Corynebacterium casei LMG S-19264T (=DSM 44701T), isolated from a smear-ripened cheese.</title>
        <authorList>
            <consortium name="US DOE Joint Genome Institute (JGI-PGF)"/>
            <person name="Walter F."/>
            <person name="Albersmeier A."/>
            <person name="Kalinowski J."/>
            <person name="Ruckert C."/>
        </authorList>
    </citation>
    <scope>NUCLEOTIDE SEQUENCE</scope>
    <source>
        <strain evidence="11">KCTC 12870</strain>
    </source>
</reference>
<organism evidence="11 12">
    <name type="scientific">Cerasicoccus arenae</name>
    <dbReference type="NCBI Taxonomy" id="424488"/>
    <lineage>
        <taxon>Bacteria</taxon>
        <taxon>Pseudomonadati</taxon>
        <taxon>Verrucomicrobiota</taxon>
        <taxon>Opitutia</taxon>
        <taxon>Puniceicoccales</taxon>
        <taxon>Cerasicoccaceae</taxon>
        <taxon>Cerasicoccus</taxon>
    </lineage>
</organism>
<feature type="binding site" evidence="8">
    <location>
        <position position="123"/>
    </location>
    <ligand>
        <name>substrate</name>
    </ligand>
</feature>
<dbReference type="PANTHER" id="PTHR22939:SF129">
    <property type="entry name" value="SERINE PROTEASE HTRA2, MITOCHONDRIAL"/>
    <property type="match status" value="1"/>
</dbReference>